<name>L7VXH7_9BACT</name>
<dbReference type="Gene3D" id="3.40.50.2000">
    <property type="entry name" value="Glycogen Phosphorylase B"/>
    <property type="match status" value="2"/>
</dbReference>
<organism evidence="3">
    <name type="scientific">uncultured bacterium A1Q1_fos_2004</name>
    <dbReference type="NCBI Taxonomy" id="1256557"/>
    <lineage>
        <taxon>Bacteria</taxon>
        <taxon>environmental samples</taxon>
    </lineage>
</organism>
<dbReference type="PANTHER" id="PTHR45947:SF3">
    <property type="entry name" value="SULFOQUINOVOSYL TRANSFERASE SQD2"/>
    <property type="match status" value="1"/>
</dbReference>
<dbReference type="Pfam" id="PF13439">
    <property type="entry name" value="Glyco_transf_4"/>
    <property type="match status" value="1"/>
</dbReference>
<dbReference type="AlphaFoldDB" id="L7VXH7"/>
<dbReference type="InterPro" id="IPR028098">
    <property type="entry name" value="Glyco_trans_4-like_N"/>
</dbReference>
<evidence type="ECO:0000259" key="2">
    <source>
        <dbReference type="Pfam" id="PF13439"/>
    </source>
</evidence>
<keyword evidence="3" id="KW-0808">Transferase</keyword>
<evidence type="ECO:0000313" key="3">
    <source>
        <dbReference type="EMBL" id="AGC72329.1"/>
    </source>
</evidence>
<dbReference type="GO" id="GO:0016757">
    <property type="term" value="F:glycosyltransferase activity"/>
    <property type="evidence" value="ECO:0007669"/>
    <property type="project" value="InterPro"/>
</dbReference>
<dbReference type="Pfam" id="PF00534">
    <property type="entry name" value="Glycos_transf_1"/>
    <property type="match status" value="1"/>
</dbReference>
<proteinExistence type="predicted"/>
<evidence type="ECO:0000259" key="1">
    <source>
        <dbReference type="Pfam" id="PF00534"/>
    </source>
</evidence>
<sequence>MHEQPLTLAFMTNLYPPYVIGGNEIFTHNIVEALRARGHTVHVLTGQGPQLPQDGYTHQVLNLELEHKNAIFLGGLPLTTQHLLQWHIFSPSAYRRVLACLRQIQPDLIVAANLYMASAAPLVAARRLPCPLIAQPMDKWLVYLLKDLGLLVPAGTLRHKVALALIKRTMQPFLHRLGAPDYILPVSEFIRQFHVRAGFPAAQSQAIYLGIPLERFGYQPHPHPKQRPWRLLFAGQLWEGKGPQIAIEAVSRLRNQPALPPVELDIYGSGTERFVDQLRAMIDSYGLSRQVHLRGLVPREQLVHEFQQHDLFLFCSIWDEPFSIVLQEAMASGIPTIATTSGGTPEGVRHEQTGLLVPPANPQALAAAIARYMSDATFYEAVGQAAAADVQAQWSFDGFIERLEARYRTIIQGHHAGAPLVLEPTVPL</sequence>
<dbReference type="EMBL" id="JX649899">
    <property type="protein sequence ID" value="AGC72329.1"/>
    <property type="molecule type" value="Genomic_DNA"/>
</dbReference>
<dbReference type="PANTHER" id="PTHR45947">
    <property type="entry name" value="SULFOQUINOVOSYL TRANSFERASE SQD2"/>
    <property type="match status" value="1"/>
</dbReference>
<dbReference type="CDD" id="cd03801">
    <property type="entry name" value="GT4_PimA-like"/>
    <property type="match status" value="1"/>
</dbReference>
<reference evidence="3" key="1">
    <citation type="submission" date="2012-09" db="EMBL/GenBank/DDBJ databases">
        <title>Metagenomic Characterization of a Microbial Community in Wastewater Detects High Levels of Antibiotic Resistance.</title>
        <authorList>
            <person name="Abrams M."/>
            <person name="Caldwell A."/>
            <person name="Vandaei E."/>
            <person name="Lee W."/>
            <person name="Perrott J."/>
            <person name="Khan S.Y."/>
            <person name="Ta J."/>
            <person name="Romero D."/>
            <person name="Nguyen V."/>
            <person name="Pourmand N."/>
            <person name="Ouverney C.C."/>
        </authorList>
    </citation>
    <scope>NUCLEOTIDE SEQUENCE</scope>
</reference>
<dbReference type="InterPro" id="IPR050194">
    <property type="entry name" value="Glycosyltransferase_grp1"/>
</dbReference>
<accession>L7VXH7</accession>
<dbReference type="SUPFAM" id="SSF53756">
    <property type="entry name" value="UDP-Glycosyltransferase/glycogen phosphorylase"/>
    <property type="match status" value="1"/>
</dbReference>
<protein>
    <submittedName>
        <fullName evidence="3">Glycosyl transferase, group 1</fullName>
    </submittedName>
</protein>
<dbReference type="InterPro" id="IPR001296">
    <property type="entry name" value="Glyco_trans_1"/>
</dbReference>
<feature type="domain" description="Glycosyl transferase family 1" evidence="1">
    <location>
        <begin position="226"/>
        <end position="387"/>
    </location>
</feature>
<feature type="domain" description="Glycosyltransferase subfamily 4-like N-terminal" evidence="2">
    <location>
        <begin position="20"/>
        <end position="215"/>
    </location>
</feature>